<dbReference type="InterPro" id="IPR001608">
    <property type="entry name" value="Ala_racemase_N"/>
</dbReference>
<dbReference type="InterPro" id="IPR011079">
    <property type="entry name" value="Ala_racemase_C"/>
</dbReference>
<dbReference type="FunFam" id="3.20.20.10:FF:000002">
    <property type="entry name" value="Alanine racemase"/>
    <property type="match status" value="1"/>
</dbReference>
<evidence type="ECO:0000259" key="4">
    <source>
        <dbReference type="SMART" id="SM01005"/>
    </source>
</evidence>
<dbReference type="InterPro" id="IPR000821">
    <property type="entry name" value="Ala_racemase"/>
</dbReference>
<dbReference type="InterPro" id="IPR029066">
    <property type="entry name" value="PLP-binding_barrel"/>
</dbReference>
<sequence>HGMLEVAQAAIEAGVERLGVASVEEALELIKNNIKIPIQLLSQPPLSSVKTIVENSIVNNSIISTVYTEDFAKVLSNEAFKQNRECLIHVKVDTGMHRVGISTENTISLVKYISSLPNIKIEGLFTHFAAADDSENPYTLLQFKRFIKLKETLEKHNFNFRMYHCANSAATLNFPQTHMDIVRIGIAIYGLRPSEKIFSPKLKPALSLKAKISYLKEVEKGEGISYGLTFKTNKKSLIATIPIGYGDGYPRKLSNKGIVLVKGKRIPVVGNVTMDQIMIDVTDTDEVKIGDEVVIIGNQGSEKIEVNELSKALNTIDYEIVCGITNRVPRIYVD</sequence>
<dbReference type="AlphaFoldDB" id="X0ZBJ1"/>
<gene>
    <name evidence="5" type="ORF">S01H4_01095</name>
</gene>
<comment type="cofactor">
    <cofactor evidence="1">
        <name>pyridoxal 5'-phosphate</name>
        <dbReference type="ChEBI" id="CHEBI:597326"/>
    </cofactor>
</comment>
<proteinExistence type="inferred from homology"/>
<accession>X0ZBJ1</accession>
<feature type="non-terminal residue" evidence="5">
    <location>
        <position position="1"/>
    </location>
</feature>
<dbReference type="GO" id="GO:0005829">
    <property type="term" value="C:cytosol"/>
    <property type="evidence" value="ECO:0007669"/>
    <property type="project" value="TreeGrafter"/>
</dbReference>
<name>X0ZBJ1_9ZZZZ</name>
<keyword evidence="3" id="KW-0413">Isomerase</keyword>
<dbReference type="FunFam" id="2.40.37.10:FF:000006">
    <property type="entry name" value="Alanine racemase"/>
    <property type="match status" value="1"/>
</dbReference>
<dbReference type="Gene3D" id="3.20.20.10">
    <property type="entry name" value="Alanine racemase"/>
    <property type="match status" value="1"/>
</dbReference>
<comment type="caution">
    <text evidence="5">The sequence shown here is derived from an EMBL/GenBank/DDBJ whole genome shotgun (WGS) entry which is preliminary data.</text>
</comment>
<dbReference type="Pfam" id="PF00842">
    <property type="entry name" value="Ala_racemase_C"/>
    <property type="match status" value="1"/>
</dbReference>
<evidence type="ECO:0000256" key="3">
    <source>
        <dbReference type="ARBA" id="ARBA00023235"/>
    </source>
</evidence>
<dbReference type="HAMAP" id="MF_01201">
    <property type="entry name" value="Ala_racemase"/>
    <property type="match status" value="1"/>
</dbReference>
<evidence type="ECO:0000256" key="2">
    <source>
        <dbReference type="ARBA" id="ARBA00022898"/>
    </source>
</evidence>
<dbReference type="SUPFAM" id="SSF51419">
    <property type="entry name" value="PLP-binding barrel"/>
    <property type="match status" value="1"/>
</dbReference>
<dbReference type="CDD" id="cd00430">
    <property type="entry name" value="PLPDE_III_AR"/>
    <property type="match status" value="1"/>
</dbReference>
<organism evidence="5">
    <name type="scientific">marine sediment metagenome</name>
    <dbReference type="NCBI Taxonomy" id="412755"/>
    <lineage>
        <taxon>unclassified sequences</taxon>
        <taxon>metagenomes</taxon>
        <taxon>ecological metagenomes</taxon>
    </lineage>
</organism>
<dbReference type="EMBL" id="BART01000184">
    <property type="protein sequence ID" value="GAG66920.1"/>
    <property type="molecule type" value="Genomic_DNA"/>
</dbReference>
<dbReference type="Pfam" id="PF01168">
    <property type="entry name" value="Ala_racemase_N"/>
    <property type="match status" value="1"/>
</dbReference>
<dbReference type="PANTHER" id="PTHR30511:SF0">
    <property type="entry name" value="ALANINE RACEMASE, CATABOLIC-RELATED"/>
    <property type="match status" value="1"/>
</dbReference>
<dbReference type="PANTHER" id="PTHR30511">
    <property type="entry name" value="ALANINE RACEMASE"/>
    <property type="match status" value="1"/>
</dbReference>
<feature type="domain" description="Alanine racemase C-terminal" evidence="4">
    <location>
        <begin position="205"/>
        <end position="333"/>
    </location>
</feature>
<keyword evidence="2" id="KW-0663">Pyridoxal phosphate</keyword>
<reference evidence="5" key="1">
    <citation type="journal article" date="2014" name="Front. Microbiol.">
        <title>High frequency of phylogenetically diverse reductive dehalogenase-homologous genes in deep subseafloor sedimentary metagenomes.</title>
        <authorList>
            <person name="Kawai M."/>
            <person name="Futagami T."/>
            <person name="Toyoda A."/>
            <person name="Takaki Y."/>
            <person name="Nishi S."/>
            <person name="Hori S."/>
            <person name="Arai W."/>
            <person name="Tsubouchi T."/>
            <person name="Morono Y."/>
            <person name="Uchiyama I."/>
            <person name="Ito T."/>
            <person name="Fujiyama A."/>
            <person name="Inagaki F."/>
            <person name="Takami H."/>
        </authorList>
    </citation>
    <scope>NUCLEOTIDE SEQUENCE</scope>
    <source>
        <strain evidence="5">Expedition CK06-06</strain>
    </source>
</reference>
<protein>
    <recommendedName>
        <fullName evidence="4">Alanine racemase C-terminal domain-containing protein</fullName>
    </recommendedName>
</protein>
<dbReference type="GO" id="GO:0030170">
    <property type="term" value="F:pyridoxal phosphate binding"/>
    <property type="evidence" value="ECO:0007669"/>
    <property type="project" value="TreeGrafter"/>
</dbReference>
<dbReference type="SMART" id="SM01005">
    <property type="entry name" value="Ala_racemase_C"/>
    <property type="match status" value="1"/>
</dbReference>
<dbReference type="PRINTS" id="PR00992">
    <property type="entry name" value="ALARACEMASE"/>
</dbReference>
<dbReference type="SUPFAM" id="SSF50621">
    <property type="entry name" value="Alanine racemase C-terminal domain-like"/>
    <property type="match status" value="1"/>
</dbReference>
<dbReference type="GO" id="GO:0009252">
    <property type="term" value="P:peptidoglycan biosynthetic process"/>
    <property type="evidence" value="ECO:0007669"/>
    <property type="project" value="TreeGrafter"/>
</dbReference>
<evidence type="ECO:0000256" key="1">
    <source>
        <dbReference type="ARBA" id="ARBA00001933"/>
    </source>
</evidence>
<dbReference type="InterPro" id="IPR009006">
    <property type="entry name" value="Ala_racemase/Decarboxylase_C"/>
</dbReference>
<evidence type="ECO:0000313" key="5">
    <source>
        <dbReference type="EMBL" id="GAG66920.1"/>
    </source>
</evidence>
<dbReference type="Gene3D" id="2.40.37.10">
    <property type="entry name" value="Lyase, Ornithine Decarboxylase, Chain A, domain 1"/>
    <property type="match status" value="1"/>
</dbReference>
<dbReference type="NCBIfam" id="TIGR00492">
    <property type="entry name" value="alr"/>
    <property type="match status" value="1"/>
</dbReference>
<dbReference type="GO" id="GO:0008784">
    <property type="term" value="F:alanine racemase activity"/>
    <property type="evidence" value="ECO:0007669"/>
    <property type="project" value="InterPro"/>
</dbReference>
<dbReference type="GO" id="GO:0030632">
    <property type="term" value="P:D-alanine biosynthetic process"/>
    <property type="evidence" value="ECO:0007669"/>
    <property type="project" value="TreeGrafter"/>
</dbReference>